<evidence type="ECO:0000313" key="1">
    <source>
        <dbReference type="EMBL" id="QIP14354.1"/>
    </source>
</evidence>
<dbReference type="EMBL" id="CP050063">
    <property type="protein sequence ID" value="QIP14354.1"/>
    <property type="molecule type" value="Genomic_DNA"/>
</dbReference>
<evidence type="ECO:0000313" key="2">
    <source>
        <dbReference type="Proteomes" id="UP000501802"/>
    </source>
</evidence>
<gene>
    <name evidence="1" type="ORF">G8759_17895</name>
</gene>
<sequence>MPAKDAYHDIVRTALEKESWQITHDPLRLVLGRRKGYVDLAAEKLLAAQRGTQKIAVEIKSFLGASTLDEFEDALGQFLIYKVALETDEPDRKLYLAIPASVYTDFFDDSFFIGILKRYAVLLLIFDEDQQTIIQWID</sequence>
<protein>
    <submittedName>
        <fullName evidence="1">Fatty-acid oxidation protein subunit alpha</fullName>
    </submittedName>
</protein>
<dbReference type="AlphaFoldDB" id="A0A6G9APU4"/>
<name>A0A6G9APU4_9BACT</name>
<reference evidence="1 2" key="1">
    <citation type="submission" date="2020-03" db="EMBL/GenBank/DDBJ databases">
        <authorList>
            <person name="Kim M.K."/>
        </authorList>
    </citation>
    <scope>NUCLEOTIDE SEQUENCE [LARGE SCALE GENOMIC DNA]</scope>
    <source>
        <strain evidence="1 2">BT328</strain>
    </source>
</reference>
<keyword evidence="2" id="KW-1185">Reference proteome</keyword>
<proteinExistence type="predicted"/>
<dbReference type="SUPFAM" id="SSF52980">
    <property type="entry name" value="Restriction endonuclease-like"/>
    <property type="match status" value="1"/>
</dbReference>
<dbReference type="InterPro" id="IPR011856">
    <property type="entry name" value="tRNA_endonuc-like_dom_sf"/>
</dbReference>
<dbReference type="KEGG" id="spib:G8759_17895"/>
<dbReference type="GO" id="GO:0003676">
    <property type="term" value="F:nucleic acid binding"/>
    <property type="evidence" value="ECO:0007669"/>
    <property type="project" value="InterPro"/>
</dbReference>
<dbReference type="RefSeq" id="WP_167210306.1">
    <property type="nucleotide sequence ID" value="NZ_CP050063.1"/>
</dbReference>
<accession>A0A6G9APU4</accession>
<dbReference type="Pfam" id="PF08814">
    <property type="entry name" value="XisH"/>
    <property type="match status" value="1"/>
</dbReference>
<organism evidence="1 2">
    <name type="scientific">Spirosoma aureum</name>
    <dbReference type="NCBI Taxonomy" id="2692134"/>
    <lineage>
        <taxon>Bacteria</taxon>
        <taxon>Pseudomonadati</taxon>
        <taxon>Bacteroidota</taxon>
        <taxon>Cytophagia</taxon>
        <taxon>Cytophagales</taxon>
        <taxon>Cytophagaceae</taxon>
        <taxon>Spirosoma</taxon>
    </lineage>
</organism>
<dbReference type="CDD" id="cd22366">
    <property type="entry name" value="XisH-like"/>
    <property type="match status" value="1"/>
</dbReference>
<dbReference type="InterPro" id="IPR011335">
    <property type="entry name" value="Restrct_endonuc-II-like"/>
</dbReference>
<dbReference type="InterPro" id="IPR014919">
    <property type="entry name" value="XisH"/>
</dbReference>
<dbReference type="Proteomes" id="UP000501802">
    <property type="component" value="Chromosome"/>
</dbReference>
<dbReference type="Gene3D" id="3.40.1350.10">
    <property type="match status" value="1"/>
</dbReference>